<keyword evidence="2" id="KW-1185">Reference proteome</keyword>
<accession>A0A931C9F6</accession>
<reference evidence="1" key="1">
    <citation type="submission" date="2020-11" db="EMBL/GenBank/DDBJ databases">
        <title>Isolation and identification of active actinomycetes.</title>
        <authorList>
            <person name="Sun X."/>
        </authorList>
    </citation>
    <scope>NUCLEOTIDE SEQUENCE</scope>
    <source>
        <strain evidence="1">NEAU-A11</strain>
    </source>
</reference>
<dbReference type="EMBL" id="JADQTO010000002">
    <property type="protein sequence ID" value="MBG0560785.1"/>
    <property type="molecule type" value="Genomic_DNA"/>
</dbReference>
<dbReference type="AlphaFoldDB" id="A0A931C9F6"/>
<protein>
    <submittedName>
        <fullName evidence="1">Uncharacterized protein</fullName>
    </submittedName>
</protein>
<gene>
    <name evidence="1" type="ORF">I4J89_04815</name>
</gene>
<name>A0A931C9F6_9ACTN</name>
<sequence>MAFDASRYVVGDEWVYRLRDTEPSERVRIKAVTPKKTTASIEVEFLDDGHRVQTVPSSRLKTRWANVEAYDAQQAAWQRIADFELDSVEQSAVSTVYSTLIPEEVAELDWRPVENATIIKDRAALTEILQMPVDELLEKVPWLTTDEGTVVSPAGTIAIAEVACRAHSHTILEHVIEEEAEARHKCKHGGPHPFRKGEESSPEWEYYWYRKHVRPEHELLRQWCGHRAVAAHERLTAAEAENHRLDLLVVELIKALDLAGETARAEQFAEEHERERITPYLARPVVDRPLHWSEIPVREVKVYRRRHW</sequence>
<evidence type="ECO:0000313" key="1">
    <source>
        <dbReference type="EMBL" id="MBG0560785.1"/>
    </source>
</evidence>
<proteinExistence type="predicted"/>
<dbReference type="RefSeq" id="WP_196412579.1">
    <property type="nucleotide sequence ID" value="NZ_JADQTO010000002.1"/>
</dbReference>
<comment type="caution">
    <text evidence="1">The sequence shown here is derived from an EMBL/GenBank/DDBJ whole genome shotgun (WGS) entry which is preliminary data.</text>
</comment>
<dbReference type="Proteomes" id="UP000598146">
    <property type="component" value="Unassembled WGS sequence"/>
</dbReference>
<evidence type="ECO:0000313" key="2">
    <source>
        <dbReference type="Proteomes" id="UP000598146"/>
    </source>
</evidence>
<organism evidence="1 2">
    <name type="scientific">Actinoplanes aureus</name>
    <dbReference type="NCBI Taxonomy" id="2792083"/>
    <lineage>
        <taxon>Bacteria</taxon>
        <taxon>Bacillati</taxon>
        <taxon>Actinomycetota</taxon>
        <taxon>Actinomycetes</taxon>
        <taxon>Micromonosporales</taxon>
        <taxon>Micromonosporaceae</taxon>
        <taxon>Actinoplanes</taxon>
    </lineage>
</organism>